<evidence type="ECO:0000256" key="5">
    <source>
        <dbReference type="ARBA" id="ARBA00022989"/>
    </source>
</evidence>
<keyword evidence="5 8" id="KW-1133">Transmembrane helix</keyword>
<dbReference type="CDD" id="cd17369">
    <property type="entry name" value="MFS_ShiA_like"/>
    <property type="match status" value="1"/>
</dbReference>
<gene>
    <name evidence="10" type="ORF">ABEU20_000601</name>
</gene>
<feature type="transmembrane region" description="Helical" evidence="8">
    <location>
        <begin position="410"/>
        <end position="430"/>
    </location>
</feature>
<name>A0ABW9FAF5_9NOCA</name>
<feature type="transmembrane region" description="Helical" evidence="8">
    <location>
        <begin position="317"/>
        <end position="336"/>
    </location>
</feature>
<dbReference type="Gene3D" id="1.20.1250.20">
    <property type="entry name" value="MFS general substrate transporter like domains"/>
    <property type="match status" value="2"/>
</dbReference>
<feature type="compositionally biased region" description="Polar residues" evidence="7">
    <location>
        <begin position="444"/>
        <end position="458"/>
    </location>
</feature>
<comment type="subcellular location">
    <subcellularLocation>
        <location evidence="1">Cell membrane</location>
        <topology evidence="1">Multi-pass membrane protein</topology>
    </subcellularLocation>
</comment>
<dbReference type="Pfam" id="PF00083">
    <property type="entry name" value="Sugar_tr"/>
    <property type="match status" value="1"/>
</dbReference>
<dbReference type="Pfam" id="PF07690">
    <property type="entry name" value="MFS_1"/>
    <property type="match status" value="1"/>
</dbReference>
<proteinExistence type="predicted"/>
<evidence type="ECO:0000259" key="9">
    <source>
        <dbReference type="PROSITE" id="PS50850"/>
    </source>
</evidence>
<evidence type="ECO:0000256" key="4">
    <source>
        <dbReference type="ARBA" id="ARBA00022692"/>
    </source>
</evidence>
<dbReference type="SUPFAM" id="SSF103473">
    <property type="entry name" value="MFS general substrate transporter"/>
    <property type="match status" value="1"/>
</dbReference>
<dbReference type="InterPro" id="IPR036259">
    <property type="entry name" value="MFS_trans_sf"/>
</dbReference>
<dbReference type="Proteomes" id="UP001629745">
    <property type="component" value="Unassembled WGS sequence"/>
</dbReference>
<feature type="region of interest" description="Disordered" evidence="7">
    <location>
        <begin position="435"/>
        <end position="458"/>
    </location>
</feature>
<dbReference type="PANTHER" id="PTHR43045">
    <property type="entry name" value="SHIKIMATE TRANSPORTER"/>
    <property type="match status" value="1"/>
</dbReference>
<dbReference type="RefSeq" id="WP_420162647.1">
    <property type="nucleotide sequence ID" value="NZ_JBDLNV010000001.1"/>
</dbReference>
<dbReference type="EMBL" id="JBDLNV010000001">
    <property type="protein sequence ID" value="MFM1722058.1"/>
    <property type="molecule type" value="Genomic_DNA"/>
</dbReference>
<evidence type="ECO:0000256" key="6">
    <source>
        <dbReference type="ARBA" id="ARBA00023136"/>
    </source>
</evidence>
<feature type="transmembrane region" description="Helical" evidence="8">
    <location>
        <begin position="342"/>
        <end position="367"/>
    </location>
</feature>
<dbReference type="InterPro" id="IPR011701">
    <property type="entry name" value="MFS"/>
</dbReference>
<protein>
    <submittedName>
        <fullName evidence="10">MFS transporter</fullName>
    </submittedName>
</protein>
<keyword evidence="4 8" id="KW-0812">Transmembrane</keyword>
<feature type="transmembrane region" description="Helical" evidence="8">
    <location>
        <begin position="60"/>
        <end position="84"/>
    </location>
</feature>
<feature type="transmembrane region" description="Helical" evidence="8">
    <location>
        <begin position="251"/>
        <end position="274"/>
    </location>
</feature>
<dbReference type="PROSITE" id="PS50850">
    <property type="entry name" value="MFS"/>
    <property type="match status" value="1"/>
</dbReference>
<dbReference type="PROSITE" id="PS00217">
    <property type="entry name" value="SUGAR_TRANSPORT_2"/>
    <property type="match status" value="1"/>
</dbReference>
<evidence type="ECO:0000256" key="7">
    <source>
        <dbReference type="SAM" id="MobiDB-lite"/>
    </source>
</evidence>
<comment type="caution">
    <text evidence="10">The sequence shown here is derived from an EMBL/GenBank/DDBJ whole genome shotgun (WGS) entry which is preliminary data.</text>
</comment>
<dbReference type="InterPro" id="IPR005828">
    <property type="entry name" value="MFS_sugar_transport-like"/>
</dbReference>
<feature type="transmembrane region" description="Helical" evidence="8">
    <location>
        <begin position="35"/>
        <end position="54"/>
    </location>
</feature>
<feature type="transmembrane region" description="Helical" evidence="8">
    <location>
        <begin position="379"/>
        <end position="404"/>
    </location>
</feature>
<evidence type="ECO:0000313" key="11">
    <source>
        <dbReference type="Proteomes" id="UP001629745"/>
    </source>
</evidence>
<feature type="transmembrane region" description="Helical" evidence="8">
    <location>
        <begin position="286"/>
        <end position="305"/>
    </location>
</feature>
<organism evidence="10 11">
    <name type="scientific">Rhodococcus parequi</name>
    <dbReference type="NCBI Taxonomy" id="3137122"/>
    <lineage>
        <taxon>Bacteria</taxon>
        <taxon>Bacillati</taxon>
        <taxon>Actinomycetota</taxon>
        <taxon>Actinomycetes</taxon>
        <taxon>Mycobacteriales</taxon>
        <taxon>Nocardiaceae</taxon>
        <taxon>Rhodococcus</taxon>
    </lineage>
</organism>
<dbReference type="InterPro" id="IPR005829">
    <property type="entry name" value="Sugar_transporter_CS"/>
</dbReference>
<feature type="transmembrane region" description="Helical" evidence="8">
    <location>
        <begin position="96"/>
        <end position="114"/>
    </location>
</feature>
<feature type="transmembrane region" description="Helical" evidence="8">
    <location>
        <begin position="161"/>
        <end position="185"/>
    </location>
</feature>
<evidence type="ECO:0000256" key="3">
    <source>
        <dbReference type="ARBA" id="ARBA00022475"/>
    </source>
</evidence>
<feature type="domain" description="Major facilitator superfamily (MFS) profile" evidence="9">
    <location>
        <begin position="23"/>
        <end position="436"/>
    </location>
</feature>
<evidence type="ECO:0000256" key="2">
    <source>
        <dbReference type="ARBA" id="ARBA00022448"/>
    </source>
</evidence>
<evidence type="ECO:0000313" key="10">
    <source>
        <dbReference type="EMBL" id="MFM1722058.1"/>
    </source>
</evidence>
<evidence type="ECO:0000256" key="1">
    <source>
        <dbReference type="ARBA" id="ARBA00004651"/>
    </source>
</evidence>
<feature type="transmembrane region" description="Helical" evidence="8">
    <location>
        <begin position="120"/>
        <end position="140"/>
    </location>
</feature>
<keyword evidence="11" id="KW-1185">Reference proteome</keyword>
<dbReference type="InterPro" id="IPR020846">
    <property type="entry name" value="MFS_dom"/>
</dbReference>
<feature type="transmembrane region" description="Helical" evidence="8">
    <location>
        <begin position="197"/>
        <end position="216"/>
    </location>
</feature>
<evidence type="ECO:0000256" key="8">
    <source>
        <dbReference type="SAM" id="Phobius"/>
    </source>
</evidence>
<keyword evidence="6 8" id="KW-0472">Membrane</keyword>
<keyword evidence="2" id="KW-0813">Transport</keyword>
<sequence>MSIVNKQKYPMYVGEDGSELKRVLASSYIGSMVEYYDFVLYAAASGLIFNKLFFNDLSPAAATLAAFGTLAVGFVVRPVGAVIFGYFGDRVGRKSVLVLTMSMMGAATALMAFLPTRDQIGVMAPILLIVLRIVQGLSVGGEWGGAALMAFEHAHPKRRGFAAVFATAGQPSGSMLAGIVLALFALMPDEHFLSWGWRVPFALSGVLVIFGLWIRLRVSESPLFLQEQGRQAAAAEKSKLPIIEVLRHPGALILSFVALLAPFLSFTLSGAFGITYGATHGLTTSSVLFISSAGSLVCIGAELYFAALSDRIGRRPVMIGGVIAGAASVYPFFLLLQTGTTWGALLAFSLINGLGIGATFGPLAAFMGERFQTGSRFTGLSLGYQIAATIGGGFGPLIFTALLASNESDAIPIVWFVLGVSLLSILALALSKENAVDGPDGTETARTSSQPATSEPVK</sequence>
<reference evidence="10 11" key="1">
    <citation type="submission" date="2023-11" db="EMBL/GenBank/DDBJ databases">
        <authorList>
            <person name="Val-Calvo J."/>
            <person name="Scortti M."/>
            <person name="Vazquez-Boland J."/>
        </authorList>
    </citation>
    <scope>NUCLEOTIDE SEQUENCE [LARGE SCALE GENOMIC DNA]</scope>
    <source>
        <strain evidence="10 11">PAM 2766</strain>
    </source>
</reference>
<keyword evidence="3" id="KW-1003">Cell membrane</keyword>
<dbReference type="PANTHER" id="PTHR43045:SF1">
    <property type="entry name" value="SHIKIMATE TRANSPORTER"/>
    <property type="match status" value="1"/>
</dbReference>
<accession>A0ABW9FAF5</accession>